<dbReference type="RefSeq" id="WP_348390688.1">
    <property type="nucleotide sequence ID" value="NZ_CP134145.1"/>
</dbReference>
<keyword evidence="11" id="KW-0472">Membrane</keyword>
<accession>A0ABY9TV14</accession>
<dbReference type="Proteomes" id="UP001258994">
    <property type="component" value="Chromosome"/>
</dbReference>
<dbReference type="Gene3D" id="6.10.340.10">
    <property type="match status" value="1"/>
</dbReference>
<evidence type="ECO:0000256" key="1">
    <source>
        <dbReference type="ARBA" id="ARBA00000085"/>
    </source>
</evidence>
<evidence type="ECO:0000256" key="8">
    <source>
        <dbReference type="ARBA" id="ARBA00022777"/>
    </source>
</evidence>
<dbReference type="InterPro" id="IPR003660">
    <property type="entry name" value="HAMP_dom"/>
</dbReference>
<dbReference type="Gene3D" id="1.10.287.130">
    <property type="match status" value="1"/>
</dbReference>
<keyword evidence="8 14" id="KW-0418">Kinase</keyword>
<dbReference type="Gene3D" id="2.60.40.1190">
    <property type="match status" value="1"/>
</dbReference>
<dbReference type="EC" id="2.7.13.3" evidence="3"/>
<evidence type="ECO:0000256" key="11">
    <source>
        <dbReference type="SAM" id="Phobius"/>
    </source>
</evidence>
<dbReference type="PROSITE" id="PS50109">
    <property type="entry name" value="HIS_KIN"/>
    <property type="match status" value="1"/>
</dbReference>
<dbReference type="Gene3D" id="3.30.565.10">
    <property type="entry name" value="Histidine kinase-like ATPase, C-terminal domain"/>
    <property type="match status" value="1"/>
</dbReference>
<protein>
    <recommendedName>
        <fullName evidence="3">histidine kinase</fullName>
        <ecNumber evidence="3">2.7.13.3</ecNumber>
    </recommendedName>
</protein>
<feature type="transmembrane region" description="Helical" evidence="11">
    <location>
        <begin position="9"/>
        <end position="28"/>
    </location>
</feature>
<dbReference type="GO" id="GO:0016301">
    <property type="term" value="F:kinase activity"/>
    <property type="evidence" value="ECO:0007669"/>
    <property type="project" value="UniProtKB-KW"/>
</dbReference>
<dbReference type="PANTHER" id="PTHR44936:SF9">
    <property type="entry name" value="SENSOR PROTEIN CREC"/>
    <property type="match status" value="1"/>
</dbReference>
<sequence>MRLSITIKLMFFASFLLAIPMIGYNYIWDMEKHLRKGQEQTLMNNAKALATALHERENLFNNQASYKDALVKGKDFFPSEITKAIKLDGLENDWLEHANSKSINRYNHLNQINSTLSEAEVSLNFSSQIGRYKDYVYAILTVTDDKVLFRPQNALSVIENDHIEIATLDQNQEFSRYVISNHSPGWVSAFKMPKADVDTPPQNETAIQGQWQLTKDGYIVELRIKKALLGEKVGFSITDVDSFKKPIQKVVIGTADTQNSNDLGTLTVPSPKIESIIKAMGRSHSKISVVDKHQQLLTEHGDIQNAAGDWSDNNFYLEKDTWFSQIRDLIINPFYQYFLTKPPKIFTIEQFENRRHKNRHVQTAIDTGKLTSMWWTTNDNKAVILSAAHPIYVDNQVKGAVIVEETTHGIRSIRNKAVEGILLTSIFIYLSVAALFLYTLRLSFRIRKLRNQTEAVVDEQGKIKSNLPSTKINDEIGDLSKSFTNIISQLGQYNNYLQNMSSRLSHELKTPISVVRSSLEMMENQQLPQDSQVYMKRAKDGINRLNSMLMAMSEATHLEQALATSERGEFDLAALVEGCSQSYQQIYQQQQFNINITNKPIFINGCDEHIAQLFDKLISNAVEFSNNGDDIKVNLALENSKKQVMLSIENKGTLLPEKMQANIFDAMVSVRTEEQKKQPHLGIGLYICKLISDYHNGTIIAENLSDKSGVRFILTLPVARLT</sequence>
<dbReference type="PROSITE" id="PS50885">
    <property type="entry name" value="HAMP"/>
    <property type="match status" value="1"/>
</dbReference>
<keyword evidence="5" id="KW-0597">Phosphoprotein</keyword>
<reference evidence="15" key="1">
    <citation type="submission" date="2023-09" db="EMBL/GenBank/DDBJ databases">
        <authorList>
            <person name="Li S."/>
            <person name="Li X."/>
            <person name="Zhang C."/>
            <person name="Zhao Z."/>
        </authorList>
    </citation>
    <scope>NUCLEOTIDE SEQUENCE [LARGE SCALE GENOMIC DNA]</scope>
    <source>
        <strain evidence="15">SQ149</strain>
    </source>
</reference>
<keyword evidence="4" id="KW-1003">Cell membrane</keyword>
<dbReference type="InterPro" id="IPR036890">
    <property type="entry name" value="HATPase_C_sf"/>
</dbReference>
<dbReference type="SUPFAM" id="SSF55874">
    <property type="entry name" value="ATPase domain of HSP90 chaperone/DNA topoisomerase II/histidine kinase"/>
    <property type="match status" value="1"/>
</dbReference>
<keyword evidence="6" id="KW-0808">Transferase</keyword>
<dbReference type="NCBIfam" id="TIGR03785">
    <property type="entry name" value="marine_sort_HK"/>
    <property type="match status" value="1"/>
</dbReference>
<evidence type="ECO:0000256" key="6">
    <source>
        <dbReference type="ARBA" id="ARBA00022679"/>
    </source>
</evidence>
<keyword evidence="10" id="KW-0902">Two-component regulatory system</keyword>
<evidence type="ECO:0000256" key="2">
    <source>
        <dbReference type="ARBA" id="ARBA00004651"/>
    </source>
</evidence>
<keyword evidence="7" id="KW-0547">Nucleotide-binding</keyword>
<comment type="subcellular location">
    <subcellularLocation>
        <location evidence="2">Cell membrane</location>
        <topology evidence="2">Multi-pass membrane protein</topology>
    </subcellularLocation>
</comment>
<dbReference type="Pfam" id="PF02518">
    <property type="entry name" value="HATPase_c"/>
    <property type="match status" value="1"/>
</dbReference>
<dbReference type="InterPro" id="IPR022510">
    <property type="entry name" value="Sortase_His-kinase"/>
</dbReference>
<dbReference type="InterPro" id="IPR050980">
    <property type="entry name" value="2C_sensor_his_kinase"/>
</dbReference>
<dbReference type="CDD" id="cd00082">
    <property type="entry name" value="HisKA"/>
    <property type="match status" value="1"/>
</dbReference>
<evidence type="ECO:0000256" key="5">
    <source>
        <dbReference type="ARBA" id="ARBA00022553"/>
    </source>
</evidence>
<dbReference type="PANTHER" id="PTHR44936">
    <property type="entry name" value="SENSOR PROTEIN CREC"/>
    <property type="match status" value="1"/>
</dbReference>
<gene>
    <name evidence="14" type="primary">pdsS</name>
    <name evidence="14" type="ORF">RGQ13_15695</name>
</gene>
<evidence type="ECO:0000256" key="4">
    <source>
        <dbReference type="ARBA" id="ARBA00022475"/>
    </source>
</evidence>
<dbReference type="SMART" id="SM00388">
    <property type="entry name" value="HisKA"/>
    <property type="match status" value="1"/>
</dbReference>
<dbReference type="EMBL" id="CP134145">
    <property type="protein sequence ID" value="WNC71554.1"/>
    <property type="molecule type" value="Genomic_DNA"/>
</dbReference>
<dbReference type="InterPro" id="IPR003661">
    <property type="entry name" value="HisK_dim/P_dom"/>
</dbReference>
<evidence type="ECO:0000259" key="12">
    <source>
        <dbReference type="PROSITE" id="PS50109"/>
    </source>
</evidence>
<dbReference type="SUPFAM" id="SSF47384">
    <property type="entry name" value="Homodimeric domain of signal transducing histidine kinase"/>
    <property type="match status" value="1"/>
</dbReference>
<evidence type="ECO:0000256" key="10">
    <source>
        <dbReference type="ARBA" id="ARBA00023012"/>
    </source>
</evidence>
<dbReference type="InterPro" id="IPR005467">
    <property type="entry name" value="His_kinase_dom"/>
</dbReference>
<feature type="domain" description="Histidine kinase" evidence="12">
    <location>
        <begin position="503"/>
        <end position="720"/>
    </location>
</feature>
<keyword evidence="9" id="KW-0067">ATP-binding</keyword>
<keyword evidence="11" id="KW-1133">Transmembrane helix</keyword>
<evidence type="ECO:0000313" key="14">
    <source>
        <dbReference type="EMBL" id="WNC71554.1"/>
    </source>
</evidence>
<dbReference type="InterPro" id="IPR036097">
    <property type="entry name" value="HisK_dim/P_sf"/>
</dbReference>
<evidence type="ECO:0000313" key="15">
    <source>
        <dbReference type="Proteomes" id="UP001258994"/>
    </source>
</evidence>
<keyword evidence="15" id="KW-1185">Reference proteome</keyword>
<dbReference type="SMART" id="SM00387">
    <property type="entry name" value="HATPase_c"/>
    <property type="match status" value="1"/>
</dbReference>
<evidence type="ECO:0000256" key="9">
    <source>
        <dbReference type="ARBA" id="ARBA00022840"/>
    </source>
</evidence>
<evidence type="ECO:0000259" key="13">
    <source>
        <dbReference type="PROSITE" id="PS50885"/>
    </source>
</evidence>
<organism evidence="14 15">
    <name type="scientific">Thalassotalea psychrophila</name>
    <dbReference type="NCBI Taxonomy" id="3065647"/>
    <lineage>
        <taxon>Bacteria</taxon>
        <taxon>Pseudomonadati</taxon>
        <taxon>Pseudomonadota</taxon>
        <taxon>Gammaproteobacteria</taxon>
        <taxon>Alteromonadales</taxon>
        <taxon>Colwelliaceae</taxon>
        <taxon>Thalassotalea</taxon>
    </lineage>
</organism>
<evidence type="ECO:0000256" key="7">
    <source>
        <dbReference type="ARBA" id="ARBA00022741"/>
    </source>
</evidence>
<keyword evidence="11" id="KW-0812">Transmembrane</keyword>
<feature type="transmembrane region" description="Helical" evidence="11">
    <location>
        <begin position="420"/>
        <end position="440"/>
    </location>
</feature>
<dbReference type="Pfam" id="PF00512">
    <property type="entry name" value="HisKA"/>
    <property type="match status" value="1"/>
</dbReference>
<name>A0ABY9TV14_9GAMM</name>
<proteinExistence type="predicted"/>
<feature type="domain" description="HAMP" evidence="13">
    <location>
        <begin position="440"/>
        <end position="495"/>
    </location>
</feature>
<comment type="catalytic activity">
    <reaction evidence="1">
        <text>ATP + protein L-histidine = ADP + protein N-phospho-L-histidine.</text>
        <dbReference type="EC" id="2.7.13.3"/>
    </reaction>
</comment>
<evidence type="ECO:0000256" key="3">
    <source>
        <dbReference type="ARBA" id="ARBA00012438"/>
    </source>
</evidence>
<dbReference type="InterPro" id="IPR003594">
    <property type="entry name" value="HATPase_dom"/>
</dbReference>